<keyword evidence="3" id="KW-1185">Reference proteome</keyword>
<evidence type="ECO:0000256" key="1">
    <source>
        <dbReference type="SAM" id="MobiDB-lite"/>
    </source>
</evidence>
<sequence length="303" mass="34131">MKPVKVIPSGKRRKTPNQLLGQIQSNLYMPQIQQTQALSQLQTLRQSNSQLSLHPLSLIKSKADSNLISQHTTVQQSIVLPPQHYVRVLSNNQIIKTNDELLSKKSLSSLNQQPSIGKLSMIPLRQQLYMDERNPFLDEGTKVMKSSSKLKLGTPNILNISDNNIHLSKQHDAPSHLYQLQPLNTSSQRHKRNSSSLEYGNGQLIPNSVKSVQQINFGLLPPTQDNQRQLQELIENRGPLMNSAPMGITESSRHKSRINLLEKARKILEEQSGKQNNQVSSFEAKISTATNSSRKKRQSTNDQ</sequence>
<dbReference type="EMBL" id="RRYP01017888">
    <property type="protein sequence ID" value="TNV73889.1"/>
    <property type="molecule type" value="Genomic_DNA"/>
</dbReference>
<gene>
    <name evidence="2" type="ORF">FGO68_gene14968</name>
</gene>
<dbReference type="AlphaFoldDB" id="A0A8J8NFT4"/>
<comment type="caution">
    <text evidence="2">The sequence shown here is derived from an EMBL/GenBank/DDBJ whole genome shotgun (WGS) entry which is preliminary data.</text>
</comment>
<name>A0A8J8NFT4_HALGN</name>
<protein>
    <submittedName>
        <fullName evidence="2">Uncharacterized protein</fullName>
    </submittedName>
</protein>
<reference evidence="2" key="1">
    <citation type="submission" date="2019-06" db="EMBL/GenBank/DDBJ databases">
        <authorList>
            <person name="Zheng W."/>
        </authorList>
    </citation>
    <scope>NUCLEOTIDE SEQUENCE</scope>
    <source>
        <strain evidence="2">QDHG01</strain>
    </source>
</reference>
<evidence type="ECO:0000313" key="2">
    <source>
        <dbReference type="EMBL" id="TNV73889.1"/>
    </source>
</evidence>
<dbReference type="Proteomes" id="UP000785679">
    <property type="component" value="Unassembled WGS sequence"/>
</dbReference>
<accession>A0A8J8NFT4</accession>
<feature type="compositionally biased region" description="Basic residues" evidence="1">
    <location>
        <begin position="293"/>
        <end position="303"/>
    </location>
</feature>
<feature type="compositionally biased region" description="Polar residues" evidence="1">
    <location>
        <begin position="273"/>
        <end position="292"/>
    </location>
</feature>
<organism evidence="2 3">
    <name type="scientific">Halteria grandinella</name>
    <dbReference type="NCBI Taxonomy" id="5974"/>
    <lineage>
        <taxon>Eukaryota</taxon>
        <taxon>Sar</taxon>
        <taxon>Alveolata</taxon>
        <taxon>Ciliophora</taxon>
        <taxon>Intramacronucleata</taxon>
        <taxon>Spirotrichea</taxon>
        <taxon>Stichotrichia</taxon>
        <taxon>Sporadotrichida</taxon>
        <taxon>Halteriidae</taxon>
        <taxon>Halteria</taxon>
    </lineage>
</organism>
<evidence type="ECO:0000313" key="3">
    <source>
        <dbReference type="Proteomes" id="UP000785679"/>
    </source>
</evidence>
<feature type="region of interest" description="Disordered" evidence="1">
    <location>
        <begin position="269"/>
        <end position="303"/>
    </location>
</feature>
<proteinExistence type="predicted"/>